<gene>
    <name evidence="4" type="ORF">PACLA_8A025295</name>
</gene>
<dbReference type="GO" id="GO:0004842">
    <property type="term" value="F:ubiquitin-protein transferase activity"/>
    <property type="evidence" value="ECO:0007669"/>
    <property type="project" value="InterPro"/>
</dbReference>
<keyword evidence="5" id="KW-1185">Reference proteome</keyword>
<evidence type="ECO:0000313" key="4">
    <source>
        <dbReference type="EMBL" id="CAB4005890.1"/>
    </source>
</evidence>
<feature type="compositionally biased region" description="Polar residues" evidence="3">
    <location>
        <begin position="1"/>
        <end position="28"/>
    </location>
</feature>
<proteinExistence type="predicted"/>
<keyword evidence="1 2" id="KW-0833">Ubl conjugation pathway</keyword>
<evidence type="ECO:0000256" key="3">
    <source>
        <dbReference type="SAM" id="MobiDB-lite"/>
    </source>
</evidence>
<dbReference type="GO" id="GO:0016874">
    <property type="term" value="F:ligase activity"/>
    <property type="evidence" value="ECO:0007669"/>
    <property type="project" value="UniProtKB-KW"/>
</dbReference>
<keyword evidence="4" id="KW-0436">Ligase</keyword>
<protein>
    <submittedName>
        <fullName evidence="4">G2 M phase-specific E3 ubiquitin- ligase-like</fullName>
    </submittedName>
</protein>
<evidence type="ECO:0000256" key="1">
    <source>
        <dbReference type="ARBA" id="ARBA00022786"/>
    </source>
</evidence>
<feature type="compositionally biased region" description="Basic and acidic residues" evidence="3">
    <location>
        <begin position="29"/>
        <end position="46"/>
    </location>
</feature>
<dbReference type="SUPFAM" id="SSF56204">
    <property type="entry name" value="Hect, E3 ligase catalytic domain"/>
    <property type="match status" value="1"/>
</dbReference>
<dbReference type="Gene3D" id="3.90.1750.10">
    <property type="entry name" value="Hect, E3 ligase catalytic domains"/>
    <property type="match status" value="1"/>
</dbReference>
<dbReference type="InterPro" id="IPR000569">
    <property type="entry name" value="HECT_dom"/>
</dbReference>
<name>A0A7D9IHI9_PARCT</name>
<dbReference type="EMBL" id="CACRXK020005344">
    <property type="protein sequence ID" value="CAB4005890.1"/>
    <property type="molecule type" value="Genomic_DNA"/>
</dbReference>
<feature type="non-terminal residue" evidence="4">
    <location>
        <position position="1"/>
    </location>
</feature>
<dbReference type="PROSITE" id="PS50237">
    <property type="entry name" value="HECT"/>
    <property type="match status" value="1"/>
</dbReference>
<organism evidence="4 5">
    <name type="scientific">Paramuricea clavata</name>
    <name type="common">Red gorgonian</name>
    <name type="synonym">Violescent sea-whip</name>
    <dbReference type="NCBI Taxonomy" id="317549"/>
    <lineage>
        <taxon>Eukaryota</taxon>
        <taxon>Metazoa</taxon>
        <taxon>Cnidaria</taxon>
        <taxon>Anthozoa</taxon>
        <taxon>Octocorallia</taxon>
        <taxon>Malacalcyonacea</taxon>
        <taxon>Plexauridae</taxon>
        <taxon>Paramuricea</taxon>
    </lineage>
</organism>
<comment type="caution">
    <text evidence="2">Lacks conserved residue(s) required for the propagation of feature annotation.</text>
</comment>
<sequence>PPDYWASTTNAAATPSRNNAATEPTSFQEYRKRKEADRTSRFNNTKKEDLENQEISAVDQMDFPERLEAIKGVLETLNANVKNTSVNRIAIRRRFLFTDYMEARLKKYFKPQGLLKVSFTGEPAIDGGGPRREFSQVLNHIKLRLFNDQGLPIVNMQAMANEEFKVAGELIASSIAVEGPAPCLFSSSVYSYIVRGIGSVQAHNWTRHLQDDKIKMAIEKMKACTSDSQLQSLLNEESEDGRNNNKNYFLLKMPIEPLVITGVSKTLAIVDQLISGLESYGVLTAIRSHRELMEPLLTLEGAAHFSITPDLMLDHLLVDCSPDGSNKRHQNLMCTSSFVTTSKRLLPEKVPS</sequence>
<accession>A0A7D9IHI9</accession>
<comment type="caution">
    <text evidence="4">The sequence shown here is derived from an EMBL/GenBank/DDBJ whole genome shotgun (WGS) entry which is preliminary data.</text>
</comment>
<dbReference type="Proteomes" id="UP001152795">
    <property type="component" value="Unassembled WGS sequence"/>
</dbReference>
<evidence type="ECO:0000256" key="2">
    <source>
        <dbReference type="PROSITE-ProRule" id="PRU00104"/>
    </source>
</evidence>
<feature type="region of interest" description="Disordered" evidence="3">
    <location>
        <begin position="1"/>
        <end position="46"/>
    </location>
</feature>
<evidence type="ECO:0000313" key="5">
    <source>
        <dbReference type="Proteomes" id="UP001152795"/>
    </source>
</evidence>
<dbReference type="InterPro" id="IPR035983">
    <property type="entry name" value="Hect_E3_ubiquitin_ligase"/>
</dbReference>
<reference evidence="4" key="1">
    <citation type="submission" date="2020-04" db="EMBL/GenBank/DDBJ databases">
        <authorList>
            <person name="Alioto T."/>
            <person name="Alioto T."/>
            <person name="Gomez Garrido J."/>
        </authorList>
    </citation>
    <scope>NUCLEOTIDE SEQUENCE</scope>
    <source>
        <strain evidence="4">A484AB</strain>
    </source>
</reference>
<dbReference type="AlphaFoldDB" id="A0A7D9IHI9"/>